<dbReference type="SUPFAM" id="SSF100895">
    <property type="entry name" value="Kazal-type serine protease inhibitors"/>
    <property type="match status" value="1"/>
</dbReference>
<name>A0A3P8VJ36_CYNSE</name>
<dbReference type="GO" id="GO:0005576">
    <property type="term" value="C:extracellular region"/>
    <property type="evidence" value="ECO:0007669"/>
    <property type="project" value="TreeGrafter"/>
</dbReference>
<dbReference type="Ensembl" id="ENSCSET00000012620.1">
    <property type="protein sequence ID" value="ENSCSEP00000012470.1"/>
    <property type="gene ID" value="ENSCSEG00000008054.1"/>
</dbReference>
<evidence type="ECO:0000259" key="3">
    <source>
        <dbReference type="PROSITE" id="PS51465"/>
    </source>
</evidence>
<dbReference type="PROSITE" id="PS51465">
    <property type="entry name" value="KAZAL_2"/>
    <property type="match status" value="1"/>
</dbReference>
<dbReference type="PANTHER" id="PTHR10913">
    <property type="entry name" value="FOLLISTATIN-RELATED"/>
    <property type="match status" value="1"/>
</dbReference>
<protein>
    <recommendedName>
        <fullName evidence="3">Kazal-like domain-containing protein</fullName>
    </recommendedName>
</protein>
<evidence type="ECO:0000313" key="5">
    <source>
        <dbReference type="Proteomes" id="UP000265120"/>
    </source>
</evidence>
<accession>A0A3P8VJ36</accession>
<sequence>MYFIPGSSFLNLILFCFFLFFLQCNNDYTPVCGSNNQNYQNECFLRRDACKQQSEVLILSEGAC</sequence>
<dbReference type="InterPro" id="IPR036058">
    <property type="entry name" value="Kazal_dom_sf"/>
</dbReference>
<feature type="chain" id="PRO_5018155877" description="Kazal-like domain-containing protein" evidence="2">
    <location>
        <begin position="25"/>
        <end position="64"/>
    </location>
</feature>
<keyword evidence="5" id="KW-1185">Reference proteome</keyword>
<reference evidence="4" key="2">
    <citation type="submission" date="2025-09" db="UniProtKB">
        <authorList>
            <consortium name="Ensembl"/>
        </authorList>
    </citation>
    <scope>IDENTIFICATION</scope>
</reference>
<dbReference type="Pfam" id="PF00050">
    <property type="entry name" value="Kazal_1"/>
    <property type="match status" value="1"/>
</dbReference>
<dbReference type="GO" id="GO:0030154">
    <property type="term" value="P:cell differentiation"/>
    <property type="evidence" value="ECO:0007669"/>
    <property type="project" value="TreeGrafter"/>
</dbReference>
<evidence type="ECO:0000256" key="2">
    <source>
        <dbReference type="SAM" id="SignalP"/>
    </source>
</evidence>
<dbReference type="InParanoid" id="A0A3P8VJ36"/>
<dbReference type="Gene3D" id="3.30.60.30">
    <property type="match status" value="1"/>
</dbReference>
<dbReference type="Proteomes" id="UP000265120">
    <property type="component" value="Unassembled WGS sequence"/>
</dbReference>
<dbReference type="InterPro" id="IPR002350">
    <property type="entry name" value="Kazal_dom"/>
</dbReference>
<feature type="signal peptide" evidence="2">
    <location>
        <begin position="1"/>
        <end position="24"/>
    </location>
</feature>
<dbReference type="PANTHER" id="PTHR10913:SF80">
    <property type="entry name" value="TOMOREGULIN-2"/>
    <property type="match status" value="1"/>
</dbReference>
<dbReference type="CDD" id="cd00104">
    <property type="entry name" value="KAZAL_FS"/>
    <property type="match status" value="1"/>
</dbReference>
<dbReference type="SMART" id="SM00280">
    <property type="entry name" value="KAZAL"/>
    <property type="match status" value="1"/>
</dbReference>
<proteinExistence type="predicted"/>
<feature type="domain" description="Kazal-like" evidence="3">
    <location>
        <begin position="1"/>
        <end position="64"/>
    </location>
</feature>
<reference evidence="4" key="1">
    <citation type="submission" date="2025-08" db="UniProtKB">
        <authorList>
            <consortium name="Ensembl"/>
        </authorList>
    </citation>
    <scope>IDENTIFICATION</scope>
</reference>
<evidence type="ECO:0000313" key="4">
    <source>
        <dbReference type="Ensembl" id="ENSCSEP00000012470.1"/>
    </source>
</evidence>
<keyword evidence="1" id="KW-1015">Disulfide bond</keyword>
<dbReference type="GeneTree" id="ENSGT00940000177172"/>
<dbReference type="AlphaFoldDB" id="A0A3P8VJ36"/>
<dbReference type="InterPro" id="IPR050653">
    <property type="entry name" value="Prot_Inhib_GrowthFact_Antg"/>
</dbReference>
<organism evidence="4 5">
    <name type="scientific">Cynoglossus semilaevis</name>
    <name type="common">Tongue sole</name>
    <dbReference type="NCBI Taxonomy" id="244447"/>
    <lineage>
        <taxon>Eukaryota</taxon>
        <taxon>Metazoa</taxon>
        <taxon>Chordata</taxon>
        <taxon>Craniata</taxon>
        <taxon>Vertebrata</taxon>
        <taxon>Euteleostomi</taxon>
        <taxon>Actinopterygii</taxon>
        <taxon>Neopterygii</taxon>
        <taxon>Teleostei</taxon>
        <taxon>Neoteleostei</taxon>
        <taxon>Acanthomorphata</taxon>
        <taxon>Carangaria</taxon>
        <taxon>Pleuronectiformes</taxon>
        <taxon>Pleuronectoidei</taxon>
        <taxon>Cynoglossidae</taxon>
        <taxon>Cynoglossinae</taxon>
        <taxon>Cynoglossus</taxon>
    </lineage>
</organism>
<keyword evidence="2" id="KW-0732">Signal</keyword>
<evidence type="ECO:0000256" key="1">
    <source>
        <dbReference type="ARBA" id="ARBA00023157"/>
    </source>
</evidence>